<dbReference type="EMBL" id="VLKY01000023">
    <property type="protein sequence ID" value="TWI47791.1"/>
    <property type="molecule type" value="Genomic_DNA"/>
</dbReference>
<gene>
    <name evidence="1" type="ORF">IQ22_04303</name>
</gene>
<dbReference type="AlphaFoldDB" id="A0A562PTN0"/>
<dbReference type="Pfam" id="PF04299">
    <property type="entry name" value="FMN_bind_2"/>
    <property type="match status" value="1"/>
</dbReference>
<reference evidence="1 2" key="1">
    <citation type="journal article" date="2015" name="Stand. Genomic Sci.">
        <title>Genomic Encyclopedia of Bacterial and Archaeal Type Strains, Phase III: the genomes of soil and plant-associated and newly described type strains.</title>
        <authorList>
            <person name="Whitman W.B."/>
            <person name="Woyke T."/>
            <person name="Klenk H.P."/>
            <person name="Zhou Y."/>
            <person name="Lilburn T.G."/>
            <person name="Beck B.J."/>
            <person name="De Vos P."/>
            <person name="Vandamme P."/>
            <person name="Eisen J.A."/>
            <person name="Garrity G."/>
            <person name="Hugenholtz P."/>
            <person name="Kyrpides N.C."/>
        </authorList>
    </citation>
    <scope>NUCLEOTIDE SEQUENCE [LARGE SCALE GENOMIC DNA]</scope>
    <source>
        <strain evidence="1 2">CGMCC 1.6858</strain>
    </source>
</reference>
<name>A0A562PTN0_9PSED</name>
<sequence length="206" mass="23000">MYTPSAFRPTNEQLKALMQATGLAVVVTHDEQGFEATHLPLLFQADEGPYGTLYGHFAKANPHWSRLRDAPENLVIFAGPDAYVSPSYYPSKAQHGRVVPTWNYVAVHAYGPAEIVEEPAQLRSMLAYLSSRHEQDRPVPWHLDDAPADYLDGLLKGIVGFRLTIARLEGQWKLSQNRSAEDRAGVRTGLASHPGHEDIVQHMTYL</sequence>
<dbReference type="PANTHER" id="PTHR35802">
    <property type="entry name" value="PROTEASE SYNTHASE AND SPORULATION PROTEIN PAI 2"/>
    <property type="match status" value="1"/>
</dbReference>
<dbReference type="InterPro" id="IPR012349">
    <property type="entry name" value="Split_barrel_FMN-bd"/>
</dbReference>
<keyword evidence="2" id="KW-1185">Reference proteome</keyword>
<dbReference type="SUPFAM" id="SSF50475">
    <property type="entry name" value="FMN-binding split barrel"/>
    <property type="match status" value="1"/>
</dbReference>
<organism evidence="1 2">
    <name type="scientific">Pseudomonas duriflava</name>
    <dbReference type="NCBI Taxonomy" id="459528"/>
    <lineage>
        <taxon>Bacteria</taxon>
        <taxon>Pseudomonadati</taxon>
        <taxon>Pseudomonadota</taxon>
        <taxon>Gammaproteobacteria</taxon>
        <taxon>Pseudomonadales</taxon>
        <taxon>Pseudomonadaceae</taxon>
        <taxon>Pseudomonas</taxon>
    </lineage>
</organism>
<proteinExistence type="predicted"/>
<evidence type="ECO:0000313" key="1">
    <source>
        <dbReference type="EMBL" id="TWI47791.1"/>
    </source>
</evidence>
<dbReference type="PIRSF" id="PIRSF010372">
    <property type="entry name" value="PaiB"/>
    <property type="match status" value="1"/>
</dbReference>
<dbReference type="PANTHER" id="PTHR35802:SF1">
    <property type="entry name" value="PROTEASE SYNTHASE AND SPORULATION PROTEIN PAI 2"/>
    <property type="match status" value="1"/>
</dbReference>
<accession>A0A562PTN0</accession>
<dbReference type="Proteomes" id="UP000316905">
    <property type="component" value="Unassembled WGS sequence"/>
</dbReference>
<protein>
    <submittedName>
        <fullName evidence="1">PaiB family negative transcriptional regulator</fullName>
    </submittedName>
</protein>
<dbReference type="RefSeq" id="WP_145145637.1">
    <property type="nucleotide sequence ID" value="NZ_VLKY01000023.1"/>
</dbReference>
<dbReference type="OrthoDB" id="9794948at2"/>
<comment type="caution">
    <text evidence="1">The sequence shown here is derived from an EMBL/GenBank/DDBJ whole genome shotgun (WGS) entry which is preliminary data.</text>
</comment>
<evidence type="ECO:0000313" key="2">
    <source>
        <dbReference type="Proteomes" id="UP000316905"/>
    </source>
</evidence>
<dbReference type="InterPro" id="IPR007396">
    <property type="entry name" value="TR_PAI2-type"/>
</dbReference>
<dbReference type="Gene3D" id="2.30.110.10">
    <property type="entry name" value="Electron Transport, Fmn-binding Protein, Chain A"/>
    <property type="match status" value="1"/>
</dbReference>